<accession>A0A0C1TW53</accession>
<dbReference type="EMBL" id="JXBL01000001">
    <property type="protein sequence ID" value="KIE43638.1"/>
    <property type="molecule type" value="Genomic_DNA"/>
</dbReference>
<organism evidence="1 2">
    <name type="scientific">Geobacter soli</name>
    <dbReference type="NCBI Taxonomy" id="1510391"/>
    <lineage>
        <taxon>Bacteria</taxon>
        <taxon>Pseudomonadati</taxon>
        <taxon>Thermodesulfobacteriota</taxon>
        <taxon>Desulfuromonadia</taxon>
        <taxon>Geobacterales</taxon>
        <taxon>Geobacteraceae</taxon>
        <taxon>Geobacter</taxon>
    </lineage>
</organism>
<dbReference type="Pfam" id="PF04381">
    <property type="entry name" value="RdgC"/>
    <property type="match status" value="1"/>
</dbReference>
<dbReference type="RefSeq" id="WP_039647297.1">
    <property type="nucleotide sequence ID" value="NZ_JXBL01000001.1"/>
</dbReference>
<proteinExistence type="predicted"/>
<dbReference type="GO" id="GO:0006310">
    <property type="term" value="P:DNA recombination"/>
    <property type="evidence" value="ECO:0007669"/>
    <property type="project" value="InterPro"/>
</dbReference>
<dbReference type="Proteomes" id="UP000031433">
    <property type="component" value="Unassembled WGS sequence"/>
</dbReference>
<reference evidence="1 2" key="1">
    <citation type="submission" date="2015-01" db="EMBL/GenBank/DDBJ databases">
        <title>Genome sequence of the anaerobic bacterium Geobacter soli GSS01, a dissimilatory Fe(III) reducer from soil.</title>
        <authorList>
            <person name="Yang G."/>
            <person name="Zhou S."/>
        </authorList>
    </citation>
    <scope>NUCLEOTIDE SEQUENCE [LARGE SCALE GENOMIC DNA]</scope>
    <source>
        <strain evidence="1 2">GSS01</strain>
    </source>
</reference>
<name>A0A0C1TW53_9BACT</name>
<protein>
    <submittedName>
        <fullName evidence="1">Exonuclease</fullName>
    </submittedName>
</protein>
<keyword evidence="2" id="KW-1185">Reference proteome</keyword>
<dbReference type="InterPro" id="IPR007476">
    <property type="entry name" value="RdgC"/>
</dbReference>
<dbReference type="AlphaFoldDB" id="A0A0C1TW53"/>
<dbReference type="GO" id="GO:0004527">
    <property type="term" value="F:exonuclease activity"/>
    <property type="evidence" value="ECO:0007669"/>
    <property type="project" value="UniProtKB-KW"/>
</dbReference>
<evidence type="ECO:0000313" key="2">
    <source>
        <dbReference type="Proteomes" id="UP000031433"/>
    </source>
</evidence>
<sequence length="388" mass="43512">MGILSTTTAICQFRVAGDIPSGDLYPWIAEHLARQAFQSIDQGVAEQSVGWVHLDDHRQMSFDVPAAFWRDHYVAFTLRRDQRKLPAALVKAYLQVAEHEHLAASPGLNRVPKQKREELKEAVRLNLLAKTLPVPSTWDAVWDTRTGIVTFTSLSAPIIELFETQFKKTFEGTRLVAIHPYARAEAVGGEGLKPALEQANLATSDAAIDLIRSNQWLGWDFLLWLLHRTMTDSSEYRVGQPGPALAGEPFVAYLNDRLVLMSAGEAGTQKITVAGPQDHFRETRTALAHGKRITESTLYLEKEENVWKLTLKGELFHFASLKSPKVAIEKGDHVDEVSEREAAFYERMYVLEQGLQLFDSLYGEFLTVRLGAGWGEELARIEGWLAGE</sequence>
<evidence type="ECO:0000313" key="1">
    <source>
        <dbReference type="EMBL" id="KIE43638.1"/>
    </source>
</evidence>
<gene>
    <name evidence="1" type="ORF">SE37_13865</name>
</gene>
<keyword evidence="1" id="KW-0378">Hydrolase</keyword>
<keyword evidence="1" id="KW-0269">Exonuclease</keyword>
<keyword evidence="1" id="KW-0540">Nuclease</keyword>
<comment type="caution">
    <text evidence="1">The sequence shown here is derived from an EMBL/GenBank/DDBJ whole genome shotgun (WGS) entry which is preliminary data.</text>
</comment>